<comment type="caution">
    <text evidence="2">The sequence shown here is derived from an EMBL/GenBank/DDBJ whole genome shotgun (WGS) entry which is preliminary data.</text>
</comment>
<keyword evidence="3" id="KW-1185">Reference proteome</keyword>
<dbReference type="EMBL" id="JAGIOL010000001">
    <property type="protein sequence ID" value="MBP2435680.1"/>
    <property type="molecule type" value="Genomic_DNA"/>
</dbReference>
<gene>
    <name evidence="2" type="ORF">JOF34_000266</name>
</gene>
<accession>A0ABS4ZEG7</accession>
<evidence type="ECO:0000313" key="2">
    <source>
        <dbReference type="EMBL" id="MBP2435680.1"/>
    </source>
</evidence>
<reference evidence="2 3" key="1">
    <citation type="submission" date="2021-03" db="EMBL/GenBank/DDBJ databases">
        <title>Sequencing the genomes of 1000 actinobacteria strains.</title>
        <authorList>
            <person name="Klenk H.-P."/>
        </authorList>
    </citation>
    <scope>NUCLEOTIDE SEQUENCE [LARGE SCALE GENOMIC DNA]</scope>
    <source>
        <strain evidence="2 3">DSM 24221</strain>
    </source>
</reference>
<evidence type="ECO:0000313" key="3">
    <source>
        <dbReference type="Proteomes" id="UP001519362"/>
    </source>
</evidence>
<organism evidence="2 3">
    <name type="scientific">Microbacterium amylolyticum</name>
    <dbReference type="NCBI Taxonomy" id="936337"/>
    <lineage>
        <taxon>Bacteria</taxon>
        <taxon>Bacillati</taxon>
        <taxon>Actinomycetota</taxon>
        <taxon>Actinomycetes</taxon>
        <taxon>Micrococcales</taxon>
        <taxon>Microbacteriaceae</taxon>
        <taxon>Microbacterium</taxon>
    </lineage>
</organism>
<name>A0ABS4ZEG7_9MICO</name>
<dbReference type="RefSeq" id="WP_165132204.1">
    <property type="nucleotide sequence ID" value="NZ_CP049253.1"/>
</dbReference>
<dbReference type="Proteomes" id="UP001519362">
    <property type="component" value="Unassembled WGS sequence"/>
</dbReference>
<feature type="region of interest" description="Disordered" evidence="1">
    <location>
        <begin position="124"/>
        <end position="147"/>
    </location>
</feature>
<protein>
    <submittedName>
        <fullName evidence="2">Uncharacterized protein</fullName>
    </submittedName>
</protein>
<proteinExistence type="predicted"/>
<evidence type="ECO:0000256" key="1">
    <source>
        <dbReference type="SAM" id="MobiDB-lite"/>
    </source>
</evidence>
<sequence>MLIVIGLVAVCILALVASAGLLFAAVLLVRLAYDFGITGIRQASRSFFLEDGWRRAASAAAVGARRAAAATSRGARFAGIAITRWGRIAGAEIARISKQMWIVTRRSTQRARAAVAQHRAAPPVLSDVPPATDGTGPIPTVATGTGT</sequence>